<dbReference type="InterPro" id="IPR000515">
    <property type="entry name" value="MetI-like"/>
</dbReference>
<comment type="similarity">
    <text evidence="8">Belongs to the binding-protein-dependent transport system permease family.</text>
</comment>
<evidence type="ECO:0000256" key="5">
    <source>
        <dbReference type="ARBA" id="ARBA00022692"/>
    </source>
</evidence>
<feature type="transmembrane region" description="Helical" evidence="8">
    <location>
        <begin position="223"/>
        <end position="241"/>
    </location>
</feature>
<evidence type="ECO:0000259" key="9">
    <source>
        <dbReference type="PROSITE" id="PS50928"/>
    </source>
</evidence>
<organism evidence="10 11">
    <name type="scientific">Pseudonocardia zijingensis</name>
    <dbReference type="NCBI Taxonomy" id="153376"/>
    <lineage>
        <taxon>Bacteria</taxon>
        <taxon>Bacillati</taxon>
        <taxon>Actinomycetota</taxon>
        <taxon>Actinomycetes</taxon>
        <taxon>Pseudonocardiales</taxon>
        <taxon>Pseudonocardiaceae</taxon>
        <taxon>Pseudonocardia</taxon>
    </lineage>
</organism>
<sequence>MSGWAVLGVLVALGVAGPLVALPASFVLGGVDAVTLTLLPPALGRSVLLGAGVGIGTLLLGGALAVLVSFYDFPGRRVVEWALVLPLAIPGYVLVFVIVGQFGYADPLQSSLFGGLQLPGLRGPVGAIGVLTAVLYPYVYVLGRSAFLGQSRQSLEAARSLGHGYLGSVWTVALPLARPALAGGVALAVMEALADFGAVNLLGYQALTDAIYRVWYGAFDTTAALQLATVLVGLALLAVVLERALRGRARYHQSLAHGDAVLPRRLTGWRAGFACGLPVLLLVLVFAFPVTQLAAWSVETVLTGRVADRLGEAAVSTLLLAAAAAAVAVCTSTTVAYGQRVRPTRTGAVAARLAAVGYAVPGAVIAVAIYVPLVWLDRRLIAVADNWFGVEIGLLFTGTILGLVGAYVVRFHAQAYAAVESRMGRVHPHLDDAARALGADRARVLTDVHLPLLWPGIATAALLVTVEVIKELPATALLRPLGRDTLAIMTWEATKDSRFDTAALPALLIVLVGLVPVVVLVRLWNRPVGTAPPVPQG</sequence>
<dbReference type="InterPro" id="IPR035906">
    <property type="entry name" value="MetI-like_sf"/>
</dbReference>
<evidence type="ECO:0000313" key="11">
    <source>
        <dbReference type="Proteomes" id="UP001499967"/>
    </source>
</evidence>
<feature type="transmembrane region" description="Helical" evidence="8">
    <location>
        <begin position="387"/>
        <end position="409"/>
    </location>
</feature>
<dbReference type="PANTHER" id="PTHR43357:SF3">
    <property type="entry name" value="FE(3+)-TRANSPORT SYSTEM PERMEASE PROTEIN FBPB 2"/>
    <property type="match status" value="1"/>
</dbReference>
<dbReference type="SUPFAM" id="SSF161098">
    <property type="entry name" value="MetI-like"/>
    <property type="match status" value="2"/>
</dbReference>
<feature type="transmembrane region" description="Helical" evidence="8">
    <location>
        <begin position="124"/>
        <end position="143"/>
    </location>
</feature>
<gene>
    <name evidence="10" type="ORF">GCM10009559_61800</name>
</gene>
<feature type="transmembrane region" description="Helical" evidence="8">
    <location>
        <begin position="349"/>
        <end position="375"/>
    </location>
</feature>
<accession>A0ABN1N9N1</accession>
<dbReference type="Gene3D" id="1.10.3720.10">
    <property type="entry name" value="MetI-like"/>
    <property type="match status" value="2"/>
</dbReference>
<proteinExistence type="inferred from homology"/>
<dbReference type="PANTHER" id="PTHR43357">
    <property type="entry name" value="INNER MEMBRANE ABC TRANSPORTER PERMEASE PROTEIN YDCV"/>
    <property type="match status" value="1"/>
</dbReference>
<feature type="domain" description="ABC transmembrane type-1" evidence="9">
    <location>
        <begin position="43"/>
        <end position="240"/>
    </location>
</feature>
<dbReference type="PROSITE" id="PS50928">
    <property type="entry name" value="ABC_TM1"/>
    <property type="match status" value="2"/>
</dbReference>
<feature type="domain" description="ABC transmembrane type-1" evidence="9">
    <location>
        <begin position="314"/>
        <end position="520"/>
    </location>
</feature>
<feature type="transmembrane region" description="Helical" evidence="8">
    <location>
        <begin position="83"/>
        <end position="104"/>
    </location>
</feature>
<keyword evidence="11" id="KW-1185">Reference proteome</keyword>
<comment type="caution">
    <text evidence="10">The sequence shown here is derived from an EMBL/GenBank/DDBJ whole genome shotgun (WGS) entry which is preliminary data.</text>
</comment>
<comment type="subcellular location">
    <subcellularLocation>
        <location evidence="1">Cell inner membrane</location>
        <topology evidence="1">Multi-pass membrane protein</topology>
    </subcellularLocation>
    <subcellularLocation>
        <location evidence="8">Cell membrane</location>
        <topology evidence="8">Multi-pass membrane protein</topology>
    </subcellularLocation>
</comment>
<name>A0ABN1N9N1_9PSEU</name>
<feature type="transmembrane region" description="Helical" evidence="8">
    <location>
        <begin position="502"/>
        <end position="524"/>
    </location>
</feature>
<dbReference type="CDD" id="cd06261">
    <property type="entry name" value="TM_PBP2"/>
    <property type="match status" value="2"/>
</dbReference>
<protein>
    <submittedName>
        <fullName evidence="10">Iron ABC transporter permease</fullName>
    </submittedName>
</protein>
<evidence type="ECO:0000256" key="8">
    <source>
        <dbReference type="RuleBase" id="RU363032"/>
    </source>
</evidence>
<evidence type="ECO:0000256" key="3">
    <source>
        <dbReference type="ARBA" id="ARBA00022475"/>
    </source>
</evidence>
<keyword evidence="3" id="KW-1003">Cell membrane</keyword>
<feature type="transmembrane region" description="Helical" evidence="8">
    <location>
        <begin position="271"/>
        <end position="295"/>
    </location>
</feature>
<dbReference type="EMBL" id="BAAAHP010000199">
    <property type="protein sequence ID" value="GAA0898747.1"/>
    <property type="molecule type" value="Genomic_DNA"/>
</dbReference>
<feature type="transmembrane region" description="Helical" evidence="8">
    <location>
        <begin position="47"/>
        <end position="71"/>
    </location>
</feature>
<dbReference type="Pfam" id="PF00528">
    <property type="entry name" value="BPD_transp_1"/>
    <property type="match status" value="2"/>
</dbReference>
<reference evidence="10 11" key="1">
    <citation type="journal article" date="2019" name="Int. J. Syst. Evol. Microbiol.">
        <title>The Global Catalogue of Microorganisms (GCM) 10K type strain sequencing project: providing services to taxonomists for standard genome sequencing and annotation.</title>
        <authorList>
            <consortium name="The Broad Institute Genomics Platform"/>
            <consortium name="The Broad Institute Genome Sequencing Center for Infectious Disease"/>
            <person name="Wu L."/>
            <person name="Ma J."/>
        </authorList>
    </citation>
    <scope>NUCLEOTIDE SEQUENCE [LARGE SCALE GENOMIC DNA]</scope>
    <source>
        <strain evidence="10 11">JCM 11117</strain>
    </source>
</reference>
<keyword evidence="7 8" id="KW-0472">Membrane</keyword>
<keyword evidence="5 8" id="KW-0812">Transmembrane</keyword>
<evidence type="ECO:0000313" key="10">
    <source>
        <dbReference type="EMBL" id="GAA0898747.1"/>
    </source>
</evidence>
<evidence type="ECO:0000256" key="7">
    <source>
        <dbReference type="ARBA" id="ARBA00023136"/>
    </source>
</evidence>
<feature type="transmembrane region" description="Helical" evidence="8">
    <location>
        <begin position="315"/>
        <end position="337"/>
    </location>
</feature>
<evidence type="ECO:0000256" key="2">
    <source>
        <dbReference type="ARBA" id="ARBA00022448"/>
    </source>
</evidence>
<keyword evidence="4" id="KW-0997">Cell inner membrane</keyword>
<keyword evidence="2 8" id="KW-0813">Transport</keyword>
<dbReference type="Proteomes" id="UP001499967">
    <property type="component" value="Unassembled WGS sequence"/>
</dbReference>
<evidence type="ECO:0000256" key="1">
    <source>
        <dbReference type="ARBA" id="ARBA00004429"/>
    </source>
</evidence>
<evidence type="ECO:0000256" key="6">
    <source>
        <dbReference type="ARBA" id="ARBA00022989"/>
    </source>
</evidence>
<evidence type="ECO:0000256" key="4">
    <source>
        <dbReference type="ARBA" id="ARBA00022519"/>
    </source>
</evidence>
<keyword evidence="6 8" id="KW-1133">Transmembrane helix</keyword>